<dbReference type="GeneID" id="95359178"/>
<dbReference type="SUPFAM" id="SSF53774">
    <property type="entry name" value="Glutaminase/Asparaginase"/>
    <property type="match status" value="1"/>
</dbReference>
<comment type="similarity">
    <text evidence="1">Belongs to the asparaginase 1 family.</text>
</comment>
<feature type="active site" description="O-isoaspartyl threonine intermediate" evidence="5">
    <location>
        <position position="12"/>
    </location>
</feature>
<organism evidence="11 12">
    <name type="scientific">Propionibacterium acidifaciens F0233</name>
    <dbReference type="NCBI Taxonomy" id="553198"/>
    <lineage>
        <taxon>Bacteria</taxon>
        <taxon>Bacillati</taxon>
        <taxon>Actinomycetota</taxon>
        <taxon>Actinomycetes</taxon>
        <taxon>Propionibacteriales</taxon>
        <taxon>Propionibacteriaceae</taxon>
        <taxon>Propionibacterium</taxon>
    </lineage>
</organism>
<dbReference type="OrthoDB" id="9788068at2"/>
<evidence type="ECO:0000313" key="12">
    <source>
        <dbReference type="Proteomes" id="UP000017052"/>
    </source>
</evidence>
<dbReference type="Pfam" id="PF00710">
    <property type="entry name" value="Asparaginase"/>
    <property type="match status" value="1"/>
</dbReference>
<dbReference type="GO" id="GO:0004067">
    <property type="term" value="F:asparaginase activity"/>
    <property type="evidence" value="ECO:0007669"/>
    <property type="project" value="UniProtKB-UniRule"/>
</dbReference>
<accession>U2S5E7</accession>
<dbReference type="InterPro" id="IPR036152">
    <property type="entry name" value="Asp/glu_Ase-like_sf"/>
</dbReference>
<comment type="catalytic activity">
    <reaction evidence="4">
        <text>L-asparagine + H2O = L-aspartate + NH4(+)</text>
        <dbReference type="Rhea" id="RHEA:21016"/>
        <dbReference type="ChEBI" id="CHEBI:15377"/>
        <dbReference type="ChEBI" id="CHEBI:28938"/>
        <dbReference type="ChEBI" id="CHEBI:29991"/>
        <dbReference type="ChEBI" id="CHEBI:58048"/>
        <dbReference type="EC" id="3.5.1.1"/>
    </reaction>
</comment>
<dbReference type="InterPro" id="IPR027473">
    <property type="entry name" value="L-asparaginase_C"/>
</dbReference>
<dbReference type="PANTHER" id="PTHR11707">
    <property type="entry name" value="L-ASPARAGINASE"/>
    <property type="match status" value="1"/>
</dbReference>
<evidence type="ECO:0000256" key="1">
    <source>
        <dbReference type="ARBA" id="ARBA00010518"/>
    </source>
</evidence>
<dbReference type="AlphaFoldDB" id="U2S5E7"/>
<gene>
    <name evidence="11" type="ORF">HMPREF0682_2901</name>
</gene>
<dbReference type="GO" id="GO:0006528">
    <property type="term" value="P:asparagine metabolic process"/>
    <property type="evidence" value="ECO:0007669"/>
    <property type="project" value="InterPro"/>
</dbReference>
<feature type="active site" evidence="8">
    <location>
        <position position="86"/>
    </location>
</feature>
<dbReference type="CDD" id="cd08964">
    <property type="entry name" value="L-asparaginase_II"/>
    <property type="match status" value="1"/>
</dbReference>
<keyword evidence="3" id="KW-0378">Hydrolase</keyword>
<dbReference type="PIRSF" id="PIRSF500176">
    <property type="entry name" value="L_ASNase"/>
    <property type="match status" value="1"/>
</dbReference>
<dbReference type="InterPro" id="IPR037152">
    <property type="entry name" value="L-asparaginase_N_sf"/>
</dbReference>
<feature type="domain" description="L-asparaginase N-terminal" evidence="9">
    <location>
        <begin position="4"/>
        <end position="172"/>
    </location>
</feature>
<dbReference type="PROSITE" id="PS00917">
    <property type="entry name" value="ASN_GLN_ASE_2"/>
    <property type="match status" value="1"/>
</dbReference>
<dbReference type="Gene3D" id="3.40.50.1170">
    <property type="entry name" value="L-asparaginase, N-terminal domain"/>
    <property type="match status" value="1"/>
</dbReference>
<keyword evidence="12" id="KW-1185">Reference proteome</keyword>
<dbReference type="PRINTS" id="PR00139">
    <property type="entry name" value="ASNGLNASE"/>
</dbReference>
<dbReference type="InterPro" id="IPR027474">
    <property type="entry name" value="L-asparaginase_N"/>
</dbReference>
<dbReference type="PANTHER" id="PTHR11707:SF28">
    <property type="entry name" value="60 KDA LYSOPHOSPHOLIPASE"/>
    <property type="match status" value="1"/>
</dbReference>
<dbReference type="InterPro" id="IPR006034">
    <property type="entry name" value="Asparaginase/glutaminase-like"/>
</dbReference>
<proteinExistence type="inferred from homology"/>
<feature type="binding site" evidence="6">
    <location>
        <begin position="86"/>
        <end position="87"/>
    </location>
    <ligand>
        <name>substrate</name>
    </ligand>
</feature>
<evidence type="ECO:0000256" key="8">
    <source>
        <dbReference type="PROSITE-ProRule" id="PRU10100"/>
    </source>
</evidence>
<feature type="binding site" evidence="6">
    <location>
        <position position="53"/>
    </location>
    <ligand>
        <name>substrate</name>
    </ligand>
</feature>
<dbReference type="PIRSF" id="PIRSF001220">
    <property type="entry name" value="L-ASNase_gatD"/>
    <property type="match status" value="1"/>
</dbReference>
<evidence type="ECO:0000256" key="7">
    <source>
        <dbReference type="PROSITE-ProRule" id="PRU10099"/>
    </source>
</evidence>
<dbReference type="RefSeq" id="WP_021797271.1">
    <property type="nucleotide sequence ID" value="NZ_ACVN02000145.1"/>
</dbReference>
<evidence type="ECO:0000259" key="9">
    <source>
        <dbReference type="Pfam" id="PF00710"/>
    </source>
</evidence>
<dbReference type="InterPro" id="IPR020827">
    <property type="entry name" value="Asparaginase/glutaminase_AS1"/>
</dbReference>
<dbReference type="InterPro" id="IPR004550">
    <property type="entry name" value="AsnASE_II"/>
</dbReference>
<feature type="active site" evidence="7">
    <location>
        <position position="12"/>
    </location>
</feature>
<evidence type="ECO:0000259" key="10">
    <source>
        <dbReference type="Pfam" id="PF17763"/>
    </source>
</evidence>
<reference evidence="11" key="1">
    <citation type="submission" date="2013-08" db="EMBL/GenBank/DDBJ databases">
        <authorList>
            <person name="Durkin A.S."/>
            <person name="Haft D.R."/>
            <person name="McCorrison J."/>
            <person name="Torralba M."/>
            <person name="Gillis M."/>
            <person name="Haft D.H."/>
            <person name="Methe B."/>
            <person name="Sutton G."/>
            <person name="Nelson K.E."/>
        </authorList>
    </citation>
    <scope>NUCLEOTIDE SEQUENCE [LARGE SCALE GENOMIC DNA]</scope>
    <source>
        <strain evidence="11">F0233</strain>
    </source>
</reference>
<evidence type="ECO:0000256" key="4">
    <source>
        <dbReference type="ARBA" id="ARBA00049366"/>
    </source>
</evidence>
<dbReference type="Pfam" id="PF17763">
    <property type="entry name" value="Asparaginase_C"/>
    <property type="match status" value="1"/>
</dbReference>
<feature type="domain" description="Asparaginase/glutaminase C-terminal" evidence="10">
    <location>
        <begin position="205"/>
        <end position="309"/>
    </location>
</feature>
<evidence type="ECO:0000313" key="11">
    <source>
        <dbReference type="EMBL" id="ERK57987.1"/>
    </source>
</evidence>
<protein>
    <recommendedName>
        <fullName evidence="2">asparaginase</fullName>
        <ecNumber evidence="2">3.5.1.1</ecNumber>
    </recommendedName>
</protein>
<dbReference type="PROSITE" id="PS00144">
    <property type="entry name" value="ASN_GLN_ASE_1"/>
    <property type="match status" value="1"/>
</dbReference>
<dbReference type="InterPro" id="IPR040919">
    <property type="entry name" value="Asparaginase_C"/>
</dbReference>
<dbReference type="PROSITE" id="PS51732">
    <property type="entry name" value="ASN_GLN_ASE_3"/>
    <property type="match status" value="1"/>
</dbReference>
<sequence>MTHVRVLGTGGTISSRFGSGLQGATASDGAARLVGEAGGGVEVRATDVLRTGSYLLTFADLRVLQRAVAAALADEDCAGVVITHGTDTMEESAFLLDLVHDSPKSVVLTGAQRTADSPAPDGPGNLGDAIVAAASPAMRDCGVLICFAGEVRSARGTRKARTWSLSAFDGGTVVATVRDRRLHSVAVPRRFPPLPAPGERFDRIRVEVVPCFLGAGPGVLAHVIDEGVDAVVLAGTGIGNAGLGFGEQVARATGAGIPVVLSSRVAWGPTVPVYGNGGGVDLVDAGAVASGELNAYQARILTALLVAAETPAGDFGDRFRSYI</sequence>
<dbReference type="Gene3D" id="3.40.50.40">
    <property type="match status" value="1"/>
</dbReference>
<dbReference type="EMBL" id="ACVN02000145">
    <property type="protein sequence ID" value="ERK57987.1"/>
    <property type="molecule type" value="Genomic_DNA"/>
</dbReference>
<dbReference type="EC" id="3.5.1.1" evidence="2"/>
<dbReference type="InterPro" id="IPR027475">
    <property type="entry name" value="Asparaginase/glutaminase_AS2"/>
</dbReference>
<evidence type="ECO:0000256" key="6">
    <source>
        <dbReference type="PIRSR" id="PIRSR001220-2"/>
    </source>
</evidence>
<dbReference type="Proteomes" id="UP000017052">
    <property type="component" value="Unassembled WGS sequence"/>
</dbReference>
<evidence type="ECO:0000256" key="3">
    <source>
        <dbReference type="ARBA" id="ARBA00022801"/>
    </source>
</evidence>
<comment type="caution">
    <text evidence="11">The sequence shown here is derived from an EMBL/GenBank/DDBJ whole genome shotgun (WGS) entry which is preliminary data.</text>
</comment>
<evidence type="ECO:0000256" key="2">
    <source>
        <dbReference type="ARBA" id="ARBA00012920"/>
    </source>
</evidence>
<dbReference type="SMART" id="SM00870">
    <property type="entry name" value="Asparaginase"/>
    <property type="match status" value="1"/>
</dbReference>
<dbReference type="SFLD" id="SFLDS00057">
    <property type="entry name" value="Glutaminase/Asparaginase"/>
    <property type="match status" value="1"/>
</dbReference>
<name>U2S5E7_9ACTN</name>
<evidence type="ECO:0000256" key="5">
    <source>
        <dbReference type="PIRSR" id="PIRSR001220-1"/>
    </source>
</evidence>